<keyword evidence="1" id="KW-0805">Transcription regulation</keyword>
<organism evidence="6 7">
    <name type="scientific">Staphylococcus arlettae</name>
    <dbReference type="NCBI Taxonomy" id="29378"/>
    <lineage>
        <taxon>Bacteria</taxon>
        <taxon>Bacillati</taxon>
        <taxon>Bacillota</taxon>
        <taxon>Bacilli</taxon>
        <taxon>Bacillales</taxon>
        <taxon>Staphylococcaceae</taxon>
        <taxon>Staphylococcus</taxon>
    </lineage>
</organism>
<dbReference type="InterPro" id="IPR008920">
    <property type="entry name" value="TF_FadR/GntR_C"/>
</dbReference>
<reference evidence="6 7" key="1">
    <citation type="submission" date="2018-06" db="EMBL/GenBank/DDBJ databases">
        <authorList>
            <consortium name="Pathogen Informatics"/>
            <person name="Doyle S."/>
        </authorList>
    </citation>
    <scope>NUCLEOTIDE SEQUENCE [LARGE SCALE GENOMIC DNA]</scope>
    <source>
        <strain evidence="6 7">NCTC12413</strain>
    </source>
</reference>
<feature type="domain" description="HTH gntR-type" evidence="4">
    <location>
        <begin position="2"/>
        <end position="72"/>
    </location>
</feature>
<evidence type="ECO:0000313" key="6">
    <source>
        <dbReference type="EMBL" id="SUJ10477.1"/>
    </source>
</evidence>
<gene>
    <name evidence="6" type="primary">csiR</name>
    <name evidence="6" type="ORF">NCTC12413_00450</name>
    <name evidence="5" type="ORF">SAR03_21820</name>
</gene>
<dbReference type="SUPFAM" id="SSF46785">
    <property type="entry name" value="Winged helix' DNA-binding domain"/>
    <property type="match status" value="1"/>
</dbReference>
<evidence type="ECO:0000313" key="8">
    <source>
        <dbReference type="Proteomes" id="UP000321598"/>
    </source>
</evidence>
<dbReference type="STRING" id="1212545.SARL_04041"/>
<dbReference type="Proteomes" id="UP000321598">
    <property type="component" value="Unassembled WGS sequence"/>
</dbReference>
<dbReference type="PANTHER" id="PTHR43537">
    <property type="entry name" value="TRANSCRIPTIONAL REGULATOR, GNTR FAMILY"/>
    <property type="match status" value="1"/>
</dbReference>
<keyword evidence="2" id="KW-0238">DNA-binding</keyword>
<evidence type="ECO:0000256" key="2">
    <source>
        <dbReference type="ARBA" id="ARBA00023125"/>
    </source>
</evidence>
<dbReference type="InterPro" id="IPR036388">
    <property type="entry name" value="WH-like_DNA-bd_sf"/>
</dbReference>
<dbReference type="Gene3D" id="1.10.10.10">
    <property type="entry name" value="Winged helix-like DNA-binding domain superfamily/Winged helix DNA-binding domain"/>
    <property type="match status" value="1"/>
</dbReference>
<dbReference type="Gene3D" id="1.20.120.530">
    <property type="entry name" value="GntR ligand-binding domain-like"/>
    <property type="match status" value="1"/>
</dbReference>
<keyword evidence="3" id="KW-0804">Transcription</keyword>
<dbReference type="GO" id="GO:0003700">
    <property type="term" value="F:DNA-binding transcription factor activity"/>
    <property type="evidence" value="ECO:0007669"/>
    <property type="project" value="InterPro"/>
</dbReference>
<dbReference type="Pfam" id="PF07729">
    <property type="entry name" value="FCD"/>
    <property type="match status" value="1"/>
</dbReference>
<protein>
    <submittedName>
        <fullName evidence="6">Gluconate operon transcriptional repressor</fullName>
    </submittedName>
    <submittedName>
        <fullName evidence="5">GntR family transcriptional regulator</fullName>
    </submittedName>
</protein>
<dbReference type="OrthoDB" id="114741at2"/>
<evidence type="ECO:0000313" key="7">
    <source>
        <dbReference type="Proteomes" id="UP000254956"/>
    </source>
</evidence>
<dbReference type="SUPFAM" id="SSF48008">
    <property type="entry name" value="GntR ligand-binding domain-like"/>
    <property type="match status" value="1"/>
</dbReference>
<evidence type="ECO:0000259" key="4">
    <source>
        <dbReference type="PROSITE" id="PS50949"/>
    </source>
</evidence>
<dbReference type="PROSITE" id="PS50949">
    <property type="entry name" value="HTH_GNTR"/>
    <property type="match status" value="1"/>
</dbReference>
<dbReference type="EMBL" id="UGZE01000001">
    <property type="protein sequence ID" value="SUJ10477.1"/>
    <property type="molecule type" value="Genomic_DNA"/>
</dbReference>
<dbReference type="Pfam" id="PF00392">
    <property type="entry name" value="GntR"/>
    <property type="match status" value="1"/>
</dbReference>
<dbReference type="InterPro" id="IPR000524">
    <property type="entry name" value="Tscrpt_reg_HTH_GntR"/>
</dbReference>
<evidence type="ECO:0000256" key="1">
    <source>
        <dbReference type="ARBA" id="ARBA00023015"/>
    </source>
</evidence>
<name>A0A2T7BSQ2_9STAP</name>
<dbReference type="Proteomes" id="UP000254956">
    <property type="component" value="Unassembled WGS sequence"/>
</dbReference>
<reference evidence="5 8" key="2">
    <citation type="submission" date="2019-07" db="EMBL/GenBank/DDBJ databases">
        <title>Whole genome shotgun sequence of Staphylococcus arlettae NBRC 109765.</title>
        <authorList>
            <person name="Hosoyama A."/>
            <person name="Uohara A."/>
            <person name="Ohji S."/>
            <person name="Ichikawa N."/>
        </authorList>
    </citation>
    <scope>NUCLEOTIDE SEQUENCE [LARGE SCALE GENOMIC DNA]</scope>
    <source>
        <strain evidence="5 8">NBRC 109765</strain>
    </source>
</reference>
<keyword evidence="8" id="KW-1185">Reference proteome</keyword>
<dbReference type="InterPro" id="IPR036390">
    <property type="entry name" value="WH_DNA-bd_sf"/>
</dbReference>
<dbReference type="SMART" id="SM00345">
    <property type="entry name" value="HTH_GNTR"/>
    <property type="match status" value="1"/>
</dbReference>
<sequence length="203" mass="23972">MKNVEQSIYQKIRNDIINGDLIQNEKITETKLAKKYNVSRTPIREALTQLELEYFIKDGYVFIPTSEEYRQIFEMRILLESYALRKAAVVYTEEDLLELQSYTEIDMDSLEEEQIIQTNDAFHKKIMAATNNQFILNNYQKLQSYIYLFSKTVINKRRPGLIEEHAEIVAALRNRNTDKAVALLEQHLNNDLEFSLYYLNNKS</sequence>
<proteinExistence type="predicted"/>
<dbReference type="PANTHER" id="PTHR43537:SF24">
    <property type="entry name" value="GLUCONATE OPERON TRANSCRIPTIONAL REPRESSOR"/>
    <property type="match status" value="1"/>
</dbReference>
<dbReference type="AlphaFoldDB" id="A0A2T7BSQ2"/>
<evidence type="ECO:0000313" key="5">
    <source>
        <dbReference type="EMBL" id="GEQ01145.1"/>
    </source>
</evidence>
<evidence type="ECO:0000256" key="3">
    <source>
        <dbReference type="ARBA" id="ARBA00023163"/>
    </source>
</evidence>
<dbReference type="SMART" id="SM00895">
    <property type="entry name" value="FCD"/>
    <property type="match status" value="1"/>
</dbReference>
<dbReference type="CDD" id="cd07377">
    <property type="entry name" value="WHTH_GntR"/>
    <property type="match status" value="1"/>
</dbReference>
<dbReference type="EMBL" id="BKAV01000027">
    <property type="protein sequence ID" value="GEQ01145.1"/>
    <property type="molecule type" value="Genomic_DNA"/>
</dbReference>
<accession>A0A2T7BSQ2</accession>
<dbReference type="RefSeq" id="WP_021459587.1">
    <property type="nucleotide sequence ID" value="NZ_AP019698.1"/>
</dbReference>
<dbReference type="GO" id="GO:0003677">
    <property type="term" value="F:DNA binding"/>
    <property type="evidence" value="ECO:0007669"/>
    <property type="project" value="UniProtKB-KW"/>
</dbReference>
<dbReference type="InterPro" id="IPR011711">
    <property type="entry name" value="GntR_C"/>
</dbReference>